<dbReference type="AlphaFoldDB" id="A0AAV8T5A4"/>
<protein>
    <recommendedName>
        <fullName evidence="3">Remorin C-terminal domain-containing protein</fullName>
    </recommendedName>
</protein>
<comment type="caution">
    <text evidence="4">The sequence shown here is derived from an EMBL/GenBank/DDBJ whole genome shotgun (WGS) entry which is preliminary data.</text>
</comment>
<dbReference type="Proteomes" id="UP001159364">
    <property type="component" value="Linkage Group LG06"/>
</dbReference>
<gene>
    <name evidence="4" type="ORF">K2173_006563</name>
</gene>
<feature type="compositionally biased region" description="Low complexity" evidence="2">
    <location>
        <begin position="325"/>
        <end position="341"/>
    </location>
</feature>
<dbReference type="PANTHER" id="PTHR31471">
    <property type="entry name" value="OS02G0116800 PROTEIN"/>
    <property type="match status" value="1"/>
</dbReference>
<dbReference type="EMBL" id="JAIWQS010000006">
    <property type="protein sequence ID" value="KAJ8761961.1"/>
    <property type="molecule type" value="Genomic_DNA"/>
</dbReference>
<feature type="compositionally biased region" description="Polar residues" evidence="2">
    <location>
        <begin position="35"/>
        <end position="45"/>
    </location>
</feature>
<evidence type="ECO:0000256" key="2">
    <source>
        <dbReference type="SAM" id="MobiDB-lite"/>
    </source>
</evidence>
<dbReference type="InterPro" id="IPR005516">
    <property type="entry name" value="Remorin_C"/>
</dbReference>
<accession>A0AAV8T5A4</accession>
<feature type="domain" description="Remorin C-terminal" evidence="3">
    <location>
        <begin position="422"/>
        <end position="525"/>
    </location>
</feature>
<name>A0AAV8T5A4_9ROSI</name>
<evidence type="ECO:0000313" key="4">
    <source>
        <dbReference type="EMBL" id="KAJ8761961.1"/>
    </source>
</evidence>
<dbReference type="PANTHER" id="PTHR31471:SF49">
    <property type="entry name" value="REMORIN FAMILY PROTEIN"/>
    <property type="match status" value="1"/>
</dbReference>
<feature type="compositionally biased region" description="Basic and acidic residues" evidence="2">
    <location>
        <begin position="490"/>
        <end position="509"/>
    </location>
</feature>
<evidence type="ECO:0000259" key="3">
    <source>
        <dbReference type="Pfam" id="PF03763"/>
    </source>
</evidence>
<dbReference type="Pfam" id="PF03763">
    <property type="entry name" value="Remorin_C"/>
    <property type="match status" value="1"/>
</dbReference>
<organism evidence="4 5">
    <name type="scientific">Erythroxylum novogranatense</name>
    <dbReference type="NCBI Taxonomy" id="1862640"/>
    <lineage>
        <taxon>Eukaryota</taxon>
        <taxon>Viridiplantae</taxon>
        <taxon>Streptophyta</taxon>
        <taxon>Embryophyta</taxon>
        <taxon>Tracheophyta</taxon>
        <taxon>Spermatophyta</taxon>
        <taxon>Magnoliopsida</taxon>
        <taxon>eudicotyledons</taxon>
        <taxon>Gunneridae</taxon>
        <taxon>Pentapetalae</taxon>
        <taxon>rosids</taxon>
        <taxon>fabids</taxon>
        <taxon>Malpighiales</taxon>
        <taxon>Erythroxylaceae</taxon>
        <taxon>Erythroxylum</taxon>
    </lineage>
</organism>
<comment type="similarity">
    <text evidence="1">Belongs to the remorin family.</text>
</comment>
<feature type="region of interest" description="Disordered" evidence="2">
    <location>
        <begin position="489"/>
        <end position="511"/>
    </location>
</feature>
<feature type="compositionally biased region" description="Polar residues" evidence="2">
    <location>
        <begin position="310"/>
        <end position="319"/>
    </location>
</feature>
<proteinExistence type="inferred from homology"/>
<feature type="region of interest" description="Disordered" evidence="2">
    <location>
        <begin position="17"/>
        <end position="51"/>
    </location>
</feature>
<evidence type="ECO:0000256" key="1">
    <source>
        <dbReference type="ARBA" id="ARBA00005711"/>
    </source>
</evidence>
<keyword evidence="5" id="KW-1185">Reference proteome</keyword>
<evidence type="ECO:0000313" key="5">
    <source>
        <dbReference type="Proteomes" id="UP001159364"/>
    </source>
</evidence>
<sequence length="535" mass="59916">MEYERIHKVQTGIISPSKLRMKLIGPHNNRKKDGSNSNSARTSPSKLEDNEFVKNSLLASKSGDFEEEVATSSTEVSSVTVAEEPVVKQNQVLSQPKETGDMGRVKMQQFSKVEGGNSSAVHPVRTLEDENLDYDSNASSSSFEFHKERSIHNQLGRSFSRPMPSKWNDAEKWIMNRQNLQPNYAKKNALHNHGNRMPVSNMVRITPDLAYHDPTSSIGRMAETKRVDFCQPASQAALEKFSFLPSGSHSIPSQAYGGDTLLDQCTQSKDLKEVNQRELSCTKGSSEDTTVAPVLRSVCMRDMGTEMTPVPSQEPSRTATPVDATTPLRSPTSSVPSTPRRGAPASTPVEHNMNNHSKGGPENVRKDLTEQELKLKTRREIVALGVQLGKMNIAAWASKDDREKNTSPVVANDVGKFERVEFEKRAAAWEGAEKSKHMARYKREEIKIQAWESQQKAKLEAEMRRVEAQVEQKRAQAQVRMVKKIALTRQKSDEKRAAAEARKNRDAERTAAQAEFIRQNGRMPTHHYMCCGWLS</sequence>
<feature type="region of interest" description="Disordered" evidence="2">
    <location>
        <begin position="306"/>
        <end position="364"/>
    </location>
</feature>
<reference evidence="4 5" key="1">
    <citation type="submission" date="2021-09" db="EMBL/GenBank/DDBJ databases">
        <title>Genomic insights and catalytic innovation underlie evolution of tropane alkaloids biosynthesis.</title>
        <authorList>
            <person name="Wang Y.-J."/>
            <person name="Tian T."/>
            <person name="Huang J.-P."/>
            <person name="Huang S.-X."/>
        </authorList>
    </citation>
    <scope>NUCLEOTIDE SEQUENCE [LARGE SCALE GENOMIC DNA]</scope>
    <source>
        <strain evidence="4">KIB-2018</strain>
        <tissue evidence="4">Leaf</tissue>
    </source>
</reference>